<evidence type="ECO:0000313" key="2">
    <source>
        <dbReference type="EMBL" id="KRX31385.1"/>
    </source>
</evidence>
<evidence type="ECO:0000313" key="3">
    <source>
        <dbReference type="Proteomes" id="UP000055048"/>
    </source>
</evidence>
<keyword evidence="3" id="KW-1185">Reference proteome</keyword>
<proteinExistence type="predicted"/>
<feature type="compositionally biased region" description="Polar residues" evidence="1">
    <location>
        <begin position="8"/>
        <end position="19"/>
    </location>
</feature>
<name>A0A0V0SX78_9BILA</name>
<sequence length="38" mass="4116">MPGAALTPNCSRFTLNAPRSKTFPPARDVRRWLTAGTG</sequence>
<accession>A0A0V0SX78</accession>
<dbReference type="EMBL" id="JYDJ01001806">
    <property type="protein sequence ID" value="KRX31385.1"/>
    <property type="molecule type" value="Genomic_DNA"/>
</dbReference>
<protein>
    <submittedName>
        <fullName evidence="2">Uncharacterized protein</fullName>
    </submittedName>
</protein>
<comment type="caution">
    <text evidence="2">The sequence shown here is derived from an EMBL/GenBank/DDBJ whole genome shotgun (WGS) entry which is preliminary data.</text>
</comment>
<feature type="region of interest" description="Disordered" evidence="1">
    <location>
        <begin position="1"/>
        <end position="22"/>
    </location>
</feature>
<reference evidence="2 3" key="1">
    <citation type="submission" date="2015-01" db="EMBL/GenBank/DDBJ databases">
        <title>Evolution of Trichinella species and genotypes.</title>
        <authorList>
            <person name="Korhonen P.K."/>
            <person name="Edoardo P."/>
            <person name="Giuseppe L.R."/>
            <person name="Gasser R.B."/>
        </authorList>
    </citation>
    <scope>NUCLEOTIDE SEQUENCE [LARGE SCALE GENOMIC DNA]</scope>
    <source>
        <strain evidence="2">ISS417</strain>
    </source>
</reference>
<dbReference type="Proteomes" id="UP000055048">
    <property type="component" value="Unassembled WGS sequence"/>
</dbReference>
<organism evidence="2 3">
    <name type="scientific">Trichinella murrelli</name>
    <dbReference type="NCBI Taxonomy" id="144512"/>
    <lineage>
        <taxon>Eukaryota</taxon>
        <taxon>Metazoa</taxon>
        <taxon>Ecdysozoa</taxon>
        <taxon>Nematoda</taxon>
        <taxon>Enoplea</taxon>
        <taxon>Dorylaimia</taxon>
        <taxon>Trichinellida</taxon>
        <taxon>Trichinellidae</taxon>
        <taxon>Trichinella</taxon>
    </lineage>
</organism>
<dbReference type="AlphaFoldDB" id="A0A0V0SX78"/>
<evidence type="ECO:0000256" key="1">
    <source>
        <dbReference type="SAM" id="MobiDB-lite"/>
    </source>
</evidence>
<gene>
    <name evidence="2" type="ORF">T05_12627</name>
</gene>